<feature type="region of interest" description="Disordered" evidence="1">
    <location>
        <begin position="305"/>
        <end position="329"/>
    </location>
</feature>
<accession>A0A7S1RN91</accession>
<evidence type="ECO:0000313" key="2">
    <source>
        <dbReference type="EMBL" id="CAD9170875.1"/>
    </source>
</evidence>
<dbReference type="AlphaFoldDB" id="A0A7S1RN91"/>
<name>A0A7S1RN91_ALECA</name>
<organism evidence="2">
    <name type="scientific">Alexandrium catenella</name>
    <name type="common">Red tide dinoflagellate</name>
    <name type="synonym">Gonyaulax catenella</name>
    <dbReference type="NCBI Taxonomy" id="2925"/>
    <lineage>
        <taxon>Eukaryota</taxon>
        <taxon>Sar</taxon>
        <taxon>Alveolata</taxon>
        <taxon>Dinophyceae</taxon>
        <taxon>Gonyaulacales</taxon>
        <taxon>Pyrocystaceae</taxon>
        <taxon>Alexandrium</taxon>
    </lineage>
</organism>
<gene>
    <name evidence="2" type="ORF">ACAT0790_LOCUS47644</name>
</gene>
<protein>
    <submittedName>
        <fullName evidence="2">Uncharacterized protein</fullName>
    </submittedName>
</protein>
<dbReference type="EMBL" id="HBGE01079721">
    <property type="protein sequence ID" value="CAD9170875.1"/>
    <property type="molecule type" value="Transcribed_RNA"/>
</dbReference>
<proteinExistence type="predicted"/>
<reference evidence="2" key="1">
    <citation type="submission" date="2021-01" db="EMBL/GenBank/DDBJ databases">
        <authorList>
            <person name="Corre E."/>
            <person name="Pelletier E."/>
            <person name="Niang G."/>
            <person name="Scheremetjew M."/>
            <person name="Finn R."/>
            <person name="Kale V."/>
            <person name="Holt S."/>
            <person name="Cochrane G."/>
            <person name="Meng A."/>
            <person name="Brown T."/>
            <person name="Cohen L."/>
        </authorList>
    </citation>
    <scope>NUCLEOTIDE SEQUENCE</scope>
    <source>
        <strain evidence="2">OF101</strain>
    </source>
</reference>
<evidence type="ECO:0000256" key="1">
    <source>
        <dbReference type="SAM" id="MobiDB-lite"/>
    </source>
</evidence>
<sequence>MASFAIGAKFCFQLHEIYASRSNPPTRGTVLDGRLKQRGVSRWGRLCNILLLAEGFATNITEVKFGDAWDVDADKWKEAFTSPVGDPAVSVNYSLMDYHPPEGTHNGQMSGKLLVLNLSSLVPNFGDDDQEFGVTTRVPVYLGFEGRGQFDFYVAPPEMTLHEVMSAEIGGAWGCDRPIHFQGQFMISGGIYSFSIRKFMLPTRGVHWGWPWEGPQTRPKYRISQMSAQHFDPEEDRGKLWLWLYVGSSTVALVEPIGIVPRVLRALLQIGSTIPLLSAAFYLVFVRKYERTPLEDKHSALTLVGGDDLVPSESEESKKESDTGEGLSD</sequence>